<dbReference type="AlphaFoldDB" id="A0A9W7EHG2"/>
<gene>
    <name evidence="5" type="ORF">TrLO_g7742</name>
</gene>
<dbReference type="OrthoDB" id="10261079at2759"/>
<evidence type="ECO:0000313" key="6">
    <source>
        <dbReference type="Proteomes" id="UP001165122"/>
    </source>
</evidence>
<organism evidence="5 6">
    <name type="scientific">Triparma laevis f. longispina</name>
    <dbReference type="NCBI Taxonomy" id="1714387"/>
    <lineage>
        <taxon>Eukaryota</taxon>
        <taxon>Sar</taxon>
        <taxon>Stramenopiles</taxon>
        <taxon>Ochrophyta</taxon>
        <taxon>Bolidophyceae</taxon>
        <taxon>Parmales</taxon>
        <taxon>Triparmaceae</taxon>
        <taxon>Triparma</taxon>
    </lineage>
</organism>
<dbReference type="InterPro" id="IPR039790">
    <property type="entry name" value="CHRD1"/>
</dbReference>
<name>A0A9W7EHG2_9STRA</name>
<dbReference type="PROSITE" id="PS51401">
    <property type="entry name" value="CHORD"/>
    <property type="match status" value="1"/>
</dbReference>
<proteinExistence type="predicted"/>
<dbReference type="InterPro" id="IPR007051">
    <property type="entry name" value="CHORD_dom"/>
</dbReference>
<evidence type="ECO:0000259" key="4">
    <source>
        <dbReference type="PROSITE" id="PS51401"/>
    </source>
</evidence>
<protein>
    <recommendedName>
        <fullName evidence="4">CHORD domain-containing protein</fullName>
    </recommendedName>
</protein>
<sequence length="303" mass="33691">MKIFIHFNTGSESLHKTLKIGLPKKWLKKPPTPILPLFIESYNKGREEGEFLKVEDCGMCDGEGRVFDCGEGGFTVEEVMENQDDVYVTPISEIDEGKGFVQKKVKVTPPSAPTPMEITPIPQKNPAEKAGHPSHYLRCIHLGCQKFFDPLEPPKCVHHVKPPVFHETAKWWSCCPGKKAYDWEGFQTVPGCTESICTNVREEGGAKVGEFMGGVELRGGDSGDKLMDAKGFNDRELARDRLKQVGDLVKEQWCDVDEASWEQLLGQMKGVGDGSEEEKKLREIGAVIKAAIKGKIVEGMRIS</sequence>
<feature type="domain" description="CHORD" evidence="4">
    <location>
        <begin position="139"/>
        <end position="211"/>
    </location>
</feature>
<evidence type="ECO:0000256" key="3">
    <source>
        <dbReference type="ARBA" id="ARBA00022833"/>
    </source>
</evidence>
<dbReference type="PANTHER" id="PTHR46983:SF3">
    <property type="entry name" value="CHPADIPLOID STATE MAINTENANCE PROTEIN CHPA"/>
    <property type="match status" value="1"/>
</dbReference>
<dbReference type="Gene3D" id="4.10.1130.20">
    <property type="match status" value="1"/>
</dbReference>
<dbReference type="PANTHER" id="PTHR46983">
    <property type="entry name" value="CYSTEINE AND HISTIDINE-RICH DOMAIN-CONTAINING PROTEIN 1"/>
    <property type="match status" value="1"/>
</dbReference>
<dbReference type="EMBL" id="BRXW01000912">
    <property type="protein sequence ID" value="GMH79068.1"/>
    <property type="molecule type" value="Genomic_DNA"/>
</dbReference>
<keyword evidence="6" id="KW-1185">Reference proteome</keyword>
<keyword evidence="1" id="KW-0479">Metal-binding</keyword>
<keyword evidence="2" id="KW-0677">Repeat</keyword>
<dbReference type="Proteomes" id="UP001165122">
    <property type="component" value="Unassembled WGS sequence"/>
</dbReference>
<keyword evidence="3" id="KW-0862">Zinc</keyword>
<dbReference type="Pfam" id="PF04968">
    <property type="entry name" value="CHORD"/>
    <property type="match status" value="1"/>
</dbReference>
<evidence type="ECO:0000256" key="1">
    <source>
        <dbReference type="ARBA" id="ARBA00022723"/>
    </source>
</evidence>
<dbReference type="GO" id="GO:0046872">
    <property type="term" value="F:metal ion binding"/>
    <property type="evidence" value="ECO:0007669"/>
    <property type="project" value="UniProtKB-KW"/>
</dbReference>
<evidence type="ECO:0000313" key="5">
    <source>
        <dbReference type="EMBL" id="GMH79068.1"/>
    </source>
</evidence>
<reference evidence="6" key="1">
    <citation type="journal article" date="2023" name="Commun. Biol.">
        <title>Genome analysis of Parmales, the sister group of diatoms, reveals the evolutionary specialization of diatoms from phago-mixotrophs to photoautotrophs.</title>
        <authorList>
            <person name="Ban H."/>
            <person name="Sato S."/>
            <person name="Yoshikawa S."/>
            <person name="Yamada K."/>
            <person name="Nakamura Y."/>
            <person name="Ichinomiya M."/>
            <person name="Sato N."/>
            <person name="Blanc-Mathieu R."/>
            <person name="Endo H."/>
            <person name="Kuwata A."/>
            <person name="Ogata H."/>
        </authorList>
    </citation>
    <scope>NUCLEOTIDE SEQUENCE [LARGE SCALE GENOMIC DNA]</scope>
    <source>
        <strain evidence="6">NIES 3700</strain>
    </source>
</reference>
<comment type="caution">
    <text evidence="5">The sequence shown here is derived from an EMBL/GenBank/DDBJ whole genome shotgun (WGS) entry which is preliminary data.</text>
</comment>
<evidence type="ECO:0000256" key="2">
    <source>
        <dbReference type="ARBA" id="ARBA00022737"/>
    </source>
</evidence>
<accession>A0A9W7EHG2</accession>